<dbReference type="Proteomes" id="UP000887300">
    <property type="component" value="Unassembled WGS sequence"/>
</dbReference>
<protein>
    <submittedName>
        <fullName evidence="1">Uncharacterized protein</fullName>
    </submittedName>
</protein>
<accession>A0A8X8KB49</accession>
<proteinExistence type="predicted"/>
<sequence>METEVFLEHAEGYSPLAGSFLGWKVTLAQRVRLFKLFEGVYPLPPTLRDRQRIQNHQYL</sequence>
<reference evidence="1" key="1">
    <citation type="journal article" date="2021" name="ISME J.">
        <title>Genomic evolution of the class Acidithiobacillia: deep-branching Proteobacteria living in extreme acidic conditions.</title>
        <authorList>
            <person name="Moya-Beltran A."/>
            <person name="Beard S."/>
            <person name="Rojas-Villalobos C."/>
            <person name="Issotta F."/>
            <person name="Gallardo Y."/>
            <person name="Ulloa R."/>
            <person name="Giaveno A."/>
            <person name="Degli Esposti M."/>
            <person name="Johnson D.B."/>
            <person name="Quatrini R."/>
        </authorList>
    </citation>
    <scope>NUCLEOTIDE SEQUENCE</scope>
    <source>
        <strain evidence="1">DSM 583</strain>
    </source>
</reference>
<organism evidence="1 2">
    <name type="scientific">Acidithiobacillus ferridurans</name>
    <dbReference type="NCBI Taxonomy" id="1232575"/>
    <lineage>
        <taxon>Bacteria</taxon>
        <taxon>Pseudomonadati</taxon>
        <taxon>Pseudomonadota</taxon>
        <taxon>Acidithiobacillia</taxon>
        <taxon>Acidithiobacillales</taxon>
        <taxon>Acidithiobacillaceae</taxon>
        <taxon>Acidithiobacillus</taxon>
    </lineage>
</organism>
<evidence type="ECO:0000313" key="2">
    <source>
        <dbReference type="Proteomes" id="UP000887300"/>
    </source>
</evidence>
<dbReference type="EMBL" id="JABBHS010000196">
    <property type="protein sequence ID" value="MBU2722873.1"/>
    <property type="molecule type" value="Genomic_DNA"/>
</dbReference>
<evidence type="ECO:0000313" key="1">
    <source>
        <dbReference type="EMBL" id="MBU2722873.1"/>
    </source>
</evidence>
<name>A0A8X8KB49_ACIFI</name>
<comment type="caution">
    <text evidence="1">The sequence shown here is derived from an EMBL/GenBank/DDBJ whole genome shotgun (WGS) entry which is preliminary data.</text>
</comment>
<dbReference type="AlphaFoldDB" id="A0A8X8KB49"/>
<gene>
    <name evidence="1" type="ORF">HF568_06545</name>
</gene>